<dbReference type="EMBL" id="CAJNJA010017669">
    <property type="protein sequence ID" value="CAE7405452.1"/>
    <property type="molecule type" value="Genomic_DNA"/>
</dbReference>
<dbReference type="AlphaFoldDB" id="A0A812QVG0"/>
<reference evidence="1" key="1">
    <citation type="submission" date="2021-02" db="EMBL/GenBank/DDBJ databases">
        <authorList>
            <person name="Dougan E. K."/>
            <person name="Rhodes N."/>
            <person name="Thang M."/>
            <person name="Chan C."/>
        </authorList>
    </citation>
    <scope>NUCLEOTIDE SEQUENCE</scope>
</reference>
<feature type="non-terminal residue" evidence="1">
    <location>
        <position position="1"/>
    </location>
</feature>
<evidence type="ECO:0000313" key="1">
    <source>
        <dbReference type="EMBL" id="CAE7405452.1"/>
    </source>
</evidence>
<dbReference type="OrthoDB" id="44820at2759"/>
<feature type="non-terminal residue" evidence="1">
    <location>
        <position position="112"/>
    </location>
</feature>
<accession>A0A812QVG0</accession>
<protein>
    <submittedName>
        <fullName evidence="1">Uncharacterized protein</fullName>
    </submittedName>
</protein>
<evidence type="ECO:0000313" key="2">
    <source>
        <dbReference type="Proteomes" id="UP000601435"/>
    </source>
</evidence>
<dbReference type="Proteomes" id="UP000601435">
    <property type="component" value="Unassembled WGS sequence"/>
</dbReference>
<sequence>SPFEPKTKPPDEYCLSLGKITDVLRSDYPDFFTRAPDFSIYDEALTLQLRKPWDEPKQLAGCLSTYETCLTMIRAFSKKLIHDGLVECQVCDGRPYGFDLRVHWTCQGELRL</sequence>
<comment type="caution">
    <text evidence="1">The sequence shown here is derived from an EMBL/GenBank/DDBJ whole genome shotgun (WGS) entry which is preliminary data.</text>
</comment>
<dbReference type="Pfam" id="PF10184">
    <property type="entry name" value="DUF2358"/>
    <property type="match status" value="1"/>
</dbReference>
<dbReference type="InterPro" id="IPR018790">
    <property type="entry name" value="DUF2358"/>
</dbReference>
<proteinExistence type="predicted"/>
<gene>
    <name evidence="1" type="ORF">SNEC2469_LOCUS11123</name>
</gene>
<organism evidence="1 2">
    <name type="scientific">Symbiodinium necroappetens</name>
    <dbReference type="NCBI Taxonomy" id="1628268"/>
    <lineage>
        <taxon>Eukaryota</taxon>
        <taxon>Sar</taxon>
        <taxon>Alveolata</taxon>
        <taxon>Dinophyceae</taxon>
        <taxon>Suessiales</taxon>
        <taxon>Symbiodiniaceae</taxon>
        <taxon>Symbiodinium</taxon>
    </lineage>
</organism>
<name>A0A812QVG0_9DINO</name>
<keyword evidence="2" id="KW-1185">Reference proteome</keyword>